<dbReference type="PANTHER" id="PTHR43968">
    <property type="match status" value="1"/>
</dbReference>
<sequence length="203" mass="22733">MTLPLLYSFRRCPYAIRARLALRVAGIAVQIEEVQLRAKPAALLAASPKGTVPVLLLPDGRVLEQSLDIMRWALAQRDPEQWLDASLAEAAEQLITVNDTDFKLLLDRYKYPERHPDQSQASHRAQAEALMLAPLEALLAGRPHLLAERATLVDMALLPFIRQFAAVDRTWFDTAPYPRLRDWLLRLCAGALFEAVMAKPATA</sequence>
<keyword evidence="4" id="KW-1185">Reference proteome</keyword>
<dbReference type="SUPFAM" id="SSF47616">
    <property type="entry name" value="GST C-terminal domain-like"/>
    <property type="match status" value="1"/>
</dbReference>
<accession>A0ABU3PEC5</accession>
<dbReference type="Pfam" id="PF13410">
    <property type="entry name" value="GST_C_2"/>
    <property type="match status" value="1"/>
</dbReference>
<organism evidence="3 4">
    <name type="scientific">Roseateles aquae</name>
    <dbReference type="NCBI Taxonomy" id="3077235"/>
    <lineage>
        <taxon>Bacteria</taxon>
        <taxon>Pseudomonadati</taxon>
        <taxon>Pseudomonadota</taxon>
        <taxon>Betaproteobacteria</taxon>
        <taxon>Burkholderiales</taxon>
        <taxon>Sphaerotilaceae</taxon>
        <taxon>Roseateles</taxon>
    </lineage>
</organism>
<dbReference type="EMBL" id="JAVXZY010000007">
    <property type="protein sequence ID" value="MDT9000863.1"/>
    <property type="molecule type" value="Genomic_DNA"/>
</dbReference>
<dbReference type="InterPro" id="IPR040079">
    <property type="entry name" value="Glutathione_S-Trfase"/>
</dbReference>
<dbReference type="SFLD" id="SFLDS00019">
    <property type="entry name" value="Glutathione_Transferase_(cytos"/>
    <property type="match status" value="1"/>
</dbReference>
<feature type="domain" description="GST N-terminal" evidence="1">
    <location>
        <begin position="2"/>
        <end position="81"/>
    </location>
</feature>
<dbReference type="Gene3D" id="1.20.1050.10">
    <property type="match status" value="1"/>
</dbReference>
<dbReference type="PROSITE" id="PS50405">
    <property type="entry name" value="GST_CTER"/>
    <property type="match status" value="1"/>
</dbReference>
<evidence type="ECO:0000259" key="1">
    <source>
        <dbReference type="PROSITE" id="PS50404"/>
    </source>
</evidence>
<dbReference type="InterPro" id="IPR036282">
    <property type="entry name" value="Glutathione-S-Trfase_C_sf"/>
</dbReference>
<name>A0ABU3PEC5_9BURK</name>
<dbReference type="InterPro" id="IPR036249">
    <property type="entry name" value="Thioredoxin-like_sf"/>
</dbReference>
<evidence type="ECO:0000259" key="2">
    <source>
        <dbReference type="PROSITE" id="PS50405"/>
    </source>
</evidence>
<evidence type="ECO:0000313" key="4">
    <source>
        <dbReference type="Proteomes" id="UP001246372"/>
    </source>
</evidence>
<dbReference type="RefSeq" id="WP_315651751.1">
    <property type="nucleotide sequence ID" value="NZ_JAVXZY010000007.1"/>
</dbReference>
<protein>
    <submittedName>
        <fullName evidence="3">Glutathione S-transferase</fullName>
    </submittedName>
</protein>
<comment type="caution">
    <text evidence="3">The sequence shown here is derived from an EMBL/GenBank/DDBJ whole genome shotgun (WGS) entry which is preliminary data.</text>
</comment>
<evidence type="ECO:0000313" key="3">
    <source>
        <dbReference type="EMBL" id="MDT9000863.1"/>
    </source>
</evidence>
<proteinExistence type="predicted"/>
<dbReference type="PROSITE" id="PS50404">
    <property type="entry name" value="GST_NTER"/>
    <property type="match status" value="1"/>
</dbReference>
<dbReference type="Pfam" id="PF13417">
    <property type="entry name" value="GST_N_3"/>
    <property type="match status" value="1"/>
</dbReference>
<dbReference type="SUPFAM" id="SSF52833">
    <property type="entry name" value="Thioredoxin-like"/>
    <property type="match status" value="1"/>
</dbReference>
<reference evidence="3" key="1">
    <citation type="submission" date="2023-09" db="EMBL/GenBank/DDBJ databases">
        <title>Paucibacter sp. APW11 Genome sequencing and assembly.</title>
        <authorList>
            <person name="Kim I."/>
        </authorList>
    </citation>
    <scope>NUCLEOTIDE SEQUENCE</scope>
    <source>
        <strain evidence="3">APW11</strain>
    </source>
</reference>
<dbReference type="InterPro" id="IPR010987">
    <property type="entry name" value="Glutathione-S-Trfase_C-like"/>
</dbReference>
<dbReference type="Gene3D" id="3.40.30.10">
    <property type="entry name" value="Glutaredoxin"/>
    <property type="match status" value="1"/>
</dbReference>
<dbReference type="InterPro" id="IPR050983">
    <property type="entry name" value="GST_Omega/HSP26"/>
</dbReference>
<dbReference type="InterPro" id="IPR004045">
    <property type="entry name" value="Glutathione_S-Trfase_N"/>
</dbReference>
<gene>
    <name evidence="3" type="ORF">RQP53_16425</name>
</gene>
<dbReference type="PANTHER" id="PTHR43968:SF6">
    <property type="entry name" value="GLUTATHIONE S-TRANSFERASE OMEGA"/>
    <property type="match status" value="1"/>
</dbReference>
<feature type="domain" description="GST C-terminal" evidence="2">
    <location>
        <begin position="84"/>
        <end position="203"/>
    </location>
</feature>
<dbReference type="CDD" id="cd03196">
    <property type="entry name" value="GST_C_5"/>
    <property type="match status" value="1"/>
</dbReference>
<dbReference type="Proteomes" id="UP001246372">
    <property type="component" value="Unassembled WGS sequence"/>
</dbReference>